<name>A0A3M2HLX4_9GAMM</name>
<dbReference type="NCBIfam" id="TIGR02001">
    <property type="entry name" value="gcw_chp"/>
    <property type="match status" value="1"/>
</dbReference>
<comment type="caution">
    <text evidence="2">The sequence shown here is derived from an EMBL/GenBank/DDBJ whole genome shotgun (WGS) entry which is preliminary data.</text>
</comment>
<organism evidence="2 3">
    <name type="scientific">Solilutibacter pythonis</name>
    <dbReference type="NCBI Taxonomy" id="2483112"/>
    <lineage>
        <taxon>Bacteria</taxon>
        <taxon>Pseudomonadati</taxon>
        <taxon>Pseudomonadota</taxon>
        <taxon>Gammaproteobacteria</taxon>
        <taxon>Lysobacterales</taxon>
        <taxon>Lysobacteraceae</taxon>
        <taxon>Solilutibacter</taxon>
    </lineage>
</organism>
<proteinExistence type="predicted"/>
<keyword evidence="3" id="KW-1185">Reference proteome</keyword>
<gene>
    <name evidence="2" type="ORF">EBB59_09755</name>
</gene>
<evidence type="ECO:0008006" key="4">
    <source>
        <dbReference type="Google" id="ProtNLM"/>
    </source>
</evidence>
<evidence type="ECO:0000256" key="1">
    <source>
        <dbReference type="SAM" id="SignalP"/>
    </source>
</evidence>
<evidence type="ECO:0000313" key="3">
    <source>
        <dbReference type="Proteomes" id="UP000275012"/>
    </source>
</evidence>
<accession>A0A3M2HLX4</accession>
<dbReference type="Pfam" id="PF09694">
    <property type="entry name" value="Gcw_chp"/>
    <property type="match status" value="1"/>
</dbReference>
<keyword evidence="1" id="KW-0732">Signal</keyword>
<dbReference type="Proteomes" id="UP000275012">
    <property type="component" value="Unassembled WGS sequence"/>
</dbReference>
<dbReference type="EMBL" id="RFLY01000014">
    <property type="protein sequence ID" value="RMH90731.1"/>
    <property type="molecule type" value="Genomic_DNA"/>
</dbReference>
<feature type="signal peptide" evidence="1">
    <location>
        <begin position="1"/>
        <end position="32"/>
    </location>
</feature>
<dbReference type="InterPro" id="IPR010239">
    <property type="entry name" value="CHP02001"/>
</dbReference>
<dbReference type="AlphaFoldDB" id="A0A3M2HLX4"/>
<feature type="chain" id="PRO_5018304950" description="MipA/OmpV family protein" evidence="1">
    <location>
        <begin position="33"/>
        <end position="262"/>
    </location>
</feature>
<evidence type="ECO:0000313" key="2">
    <source>
        <dbReference type="EMBL" id="RMH90731.1"/>
    </source>
</evidence>
<sequence length="262" mass="28230">MRLSISAVEAIMRVSSLGLALSLSLLAAPALAQEVGPEVGREAAWTLGGGVTGVSDYVWRGISQTRGKPALQFDLNLSHRSGFHAGVWASNVDFTATGDENDGIRYELDPYIGWSGEVFGNGSELELSLSRVTYPRAKPGFNVNYTEIEGKLTFPQHVYVGLAYSPDIFKLGARGIYYNAGVDLPLGESGWGLKAQAGHYDLKKAAGDSYDDLLLGVNRQFGPVKAELAWTDTTSYGEALSENLDEASQAGARWVLSLGWEF</sequence>
<protein>
    <recommendedName>
        <fullName evidence="4">MipA/OmpV family protein</fullName>
    </recommendedName>
</protein>
<reference evidence="2 3" key="1">
    <citation type="submission" date="2018-10" db="EMBL/GenBank/DDBJ databases">
        <title>Proposal of Lysobacter pythonis sp. nov. isolated from royal pythons (Python regius).</title>
        <authorList>
            <person name="Hans-Juergen B."/>
            <person name="Huptas C."/>
            <person name="Sandra B."/>
            <person name="Igor L."/>
            <person name="Joachim S."/>
            <person name="Siegfried S."/>
            <person name="Mareike W."/>
            <person name="Peter K."/>
        </authorList>
    </citation>
    <scope>NUCLEOTIDE SEQUENCE [LARGE SCALE GENOMIC DNA]</scope>
    <source>
        <strain evidence="2 3">4284/11</strain>
    </source>
</reference>